<protein>
    <submittedName>
        <fullName evidence="1">Uncharacterized protein</fullName>
    </submittedName>
</protein>
<accession>A0ABY9AKV8</accession>
<gene>
    <name evidence="1" type="ORF">QRO08_14860</name>
</gene>
<sequence length="91" mass="9855">MLRLQWTGTIDARQRPVAGRFVHIGAGLRAAALLQQPQAFPYEPRLAEIVLLGDPPAQGVVTVAEDLPEGFAIAAGTDHRRVRHAVLRVLA</sequence>
<proteinExistence type="predicted"/>
<name>A0ABY9AKV8_PARCI</name>
<keyword evidence="2" id="KW-1185">Reference proteome</keyword>
<evidence type="ECO:0000313" key="1">
    <source>
        <dbReference type="EMBL" id="WIY47123.1"/>
    </source>
</evidence>
<dbReference type="RefSeq" id="WP_017438628.1">
    <property type="nucleotide sequence ID" value="NZ_CP127363.1"/>
</dbReference>
<reference evidence="1 2" key="1">
    <citation type="submission" date="2023-06" db="EMBL/GenBank/DDBJ databases">
        <authorList>
            <person name="Ham H."/>
            <person name="Park D.S."/>
        </authorList>
    </citation>
    <scope>NUCLEOTIDE SEQUENCE [LARGE SCALE GENOMIC DNA]</scope>
    <source>
        <strain evidence="1 2">KACC 17005</strain>
    </source>
</reference>
<organism evidence="1 2">
    <name type="scientific">Paracidovorax citrulli</name>
    <name type="common">Acidovorax citrulli</name>
    <dbReference type="NCBI Taxonomy" id="80869"/>
    <lineage>
        <taxon>Bacteria</taxon>
        <taxon>Pseudomonadati</taxon>
        <taxon>Pseudomonadota</taxon>
        <taxon>Betaproteobacteria</taxon>
        <taxon>Burkholderiales</taxon>
        <taxon>Comamonadaceae</taxon>
        <taxon>Paracidovorax</taxon>
    </lineage>
</organism>
<dbReference type="Proteomes" id="UP001242732">
    <property type="component" value="Chromosome"/>
</dbReference>
<evidence type="ECO:0000313" key="2">
    <source>
        <dbReference type="Proteomes" id="UP001242732"/>
    </source>
</evidence>
<dbReference type="EMBL" id="CP127363">
    <property type="protein sequence ID" value="WIY47123.1"/>
    <property type="molecule type" value="Genomic_DNA"/>
</dbReference>